<dbReference type="PROSITE" id="PS51257">
    <property type="entry name" value="PROKAR_LIPOPROTEIN"/>
    <property type="match status" value="1"/>
</dbReference>
<dbReference type="EMBL" id="SOZE01000001">
    <property type="protein sequence ID" value="TFF40934.1"/>
    <property type="molecule type" value="Genomic_DNA"/>
</dbReference>
<dbReference type="AlphaFoldDB" id="A0A4Y8SRF6"/>
<sequence>MMKYRLIACLFPLMLLGCRGGDKQTKYDHNNTVASPKGADVIAVSEFDGFLQKFNCDSAFQMAHVKFPLKVVFGDDVKIDSIHYLPRNDWKYTKFKSTGPNIFEIQHLSETRVDMVYALEDSGMHINYYFDYVNKDWMLTYVKDDSD</sequence>
<name>A0A4Y8SRF6_9SPHI</name>
<keyword evidence="2" id="KW-1185">Reference proteome</keyword>
<evidence type="ECO:0000313" key="2">
    <source>
        <dbReference type="Proteomes" id="UP000297540"/>
    </source>
</evidence>
<proteinExistence type="predicted"/>
<gene>
    <name evidence="1" type="ORF">E2R66_01800</name>
</gene>
<reference evidence="1 2" key="1">
    <citation type="journal article" date="2017" name="Int. J. Syst. Evol. Microbiol.">
        <title>Mucilaginibacterpsychrotolerans sp. nov., isolated from peatlands.</title>
        <authorList>
            <person name="Deng Y."/>
            <person name="Shen L."/>
            <person name="Xu B."/>
            <person name="Liu Y."/>
            <person name="Gu Z."/>
            <person name="Liu H."/>
            <person name="Zhou Y."/>
        </authorList>
    </citation>
    <scope>NUCLEOTIDE SEQUENCE [LARGE SCALE GENOMIC DNA]</scope>
    <source>
        <strain evidence="1 2">NH7-4</strain>
    </source>
</reference>
<comment type="caution">
    <text evidence="1">The sequence shown here is derived from an EMBL/GenBank/DDBJ whole genome shotgun (WGS) entry which is preliminary data.</text>
</comment>
<organism evidence="1 2">
    <name type="scientific">Mucilaginibacter psychrotolerans</name>
    <dbReference type="NCBI Taxonomy" id="1524096"/>
    <lineage>
        <taxon>Bacteria</taxon>
        <taxon>Pseudomonadati</taxon>
        <taxon>Bacteroidota</taxon>
        <taxon>Sphingobacteriia</taxon>
        <taxon>Sphingobacteriales</taxon>
        <taxon>Sphingobacteriaceae</taxon>
        <taxon>Mucilaginibacter</taxon>
    </lineage>
</organism>
<protein>
    <submittedName>
        <fullName evidence="1">DUF4348 domain-containing protein</fullName>
    </submittedName>
</protein>
<dbReference type="RefSeq" id="WP_133229442.1">
    <property type="nucleotide sequence ID" value="NZ_SOZE01000001.1"/>
</dbReference>
<evidence type="ECO:0000313" key="1">
    <source>
        <dbReference type="EMBL" id="TFF40934.1"/>
    </source>
</evidence>
<dbReference type="Proteomes" id="UP000297540">
    <property type="component" value="Unassembled WGS sequence"/>
</dbReference>
<dbReference type="OrthoDB" id="1043604at2"/>
<accession>A0A4Y8SRF6</accession>
<dbReference type="Gene3D" id="3.10.450.410">
    <property type="match status" value="1"/>
</dbReference>